<dbReference type="EMBL" id="QPFP01000024">
    <property type="protein sequence ID" value="TEB30112.1"/>
    <property type="molecule type" value="Genomic_DNA"/>
</dbReference>
<feature type="region of interest" description="Disordered" evidence="1">
    <location>
        <begin position="695"/>
        <end position="739"/>
    </location>
</feature>
<gene>
    <name evidence="2" type="ORF">FA13DRAFT_1792587</name>
</gene>
<dbReference type="OrthoDB" id="2563191at2759"/>
<evidence type="ECO:0000313" key="3">
    <source>
        <dbReference type="Proteomes" id="UP000298030"/>
    </source>
</evidence>
<feature type="compositionally biased region" description="Polar residues" evidence="1">
    <location>
        <begin position="523"/>
        <end position="533"/>
    </location>
</feature>
<feature type="compositionally biased region" description="Polar residues" evidence="1">
    <location>
        <begin position="442"/>
        <end position="455"/>
    </location>
</feature>
<proteinExistence type="predicted"/>
<feature type="compositionally biased region" description="Acidic residues" evidence="1">
    <location>
        <begin position="832"/>
        <end position="845"/>
    </location>
</feature>
<dbReference type="AlphaFoldDB" id="A0A4Y7T931"/>
<protein>
    <submittedName>
        <fullName evidence="2">Uncharacterized protein</fullName>
    </submittedName>
</protein>
<name>A0A4Y7T931_COPMI</name>
<feature type="compositionally biased region" description="Basic and acidic residues" evidence="1">
    <location>
        <begin position="355"/>
        <end position="375"/>
    </location>
</feature>
<feature type="region of interest" description="Disordered" evidence="1">
    <location>
        <begin position="430"/>
        <end position="670"/>
    </location>
</feature>
<evidence type="ECO:0000256" key="1">
    <source>
        <dbReference type="SAM" id="MobiDB-lite"/>
    </source>
</evidence>
<sequence>MPGRIAASSGQRYACKCLNIRIEAGAPDTAPPEAIDDPAYSKVYVGDSGIVVSHIQLTLRSRQRIAPAPGANRYSRYTTVICLLCDLPVYRIFQVVPADVDGKDGPIIPAEDWVEQETMKSVNGWIEVNNSSLTGDAIIHAEGNSSYSSLLSVVVPPASPQLATLPEKANGSSEEESPSAEPPTYLSHLKPLFPPPPFTPSHPAFMHLASIAEKQSQERREAAEKYIAEVLQQKMEEINQADATLRKEVDTVWKKFRDSWRQAHNDGHAHHHHNPHHTPLSPRAPMSRRSNSRSRERDTSRTPFARNSSPSYGTPIAIRDFVPTSVIERRASSPPPLQSALSASLAVTTFHHPRARAERSSPPDQDRRGSPESDSSKTLSTRSGSVTLVQPAVSESINVLQFRRNFDDTINTNATYRYFVIEEEMAKERERRQQVAKPDAETSASGQESKTSAQTMAPLPNANGKEQHNGQPSADKPETQDDHSSKPQEPPTPSRGRDPKGKRKVTFDVEPDVVTIKAEDSEVSTQASATDLQDATRDMIFELEDMEGDKTSSPRPAQALPLLEQPAISRPNRPANGKAKTKGLPESFASLRPSSLPNPSQIRRPIRSPPGVDSSHSMMLSLPQGAASPLRRGPRVNGEKSPPSDGSGSNSAGEPPHRLVAPAPFESHHGAWSADGRAWHTYTRGHPIVSSIILEEKETDESESQGDAHPTADALSTTPTGPVPEDKKPQESRRKAIERVFNDEVEESSPYVAHGAPAVGVPGSLPVHIHLRKPREPLSLASYQPQHAMPTPEEEQVPTKANGKPKSSNAIRRAMYAERDRSRSVDPGLTDLLEDEEEESEVDNVEENAKIDALLSTTRGRRRALKILQTANQLPEAGMWRSLAS</sequence>
<organism evidence="2 3">
    <name type="scientific">Coprinellus micaceus</name>
    <name type="common">Glistening ink-cap mushroom</name>
    <name type="synonym">Coprinus micaceus</name>
    <dbReference type="NCBI Taxonomy" id="71717"/>
    <lineage>
        <taxon>Eukaryota</taxon>
        <taxon>Fungi</taxon>
        <taxon>Dikarya</taxon>
        <taxon>Basidiomycota</taxon>
        <taxon>Agaricomycotina</taxon>
        <taxon>Agaricomycetes</taxon>
        <taxon>Agaricomycetidae</taxon>
        <taxon>Agaricales</taxon>
        <taxon>Agaricineae</taxon>
        <taxon>Psathyrellaceae</taxon>
        <taxon>Coprinellus</taxon>
    </lineage>
</organism>
<comment type="caution">
    <text evidence="2">The sequence shown here is derived from an EMBL/GenBank/DDBJ whole genome shotgun (WGS) entry which is preliminary data.</text>
</comment>
<feature type="region of interest" description="Disordered" evidence="1">
    <location>
        <begin position="785"/>
        <end position="845"/>
    </location>
</feature>
<dbReference type="STRING" id="71717.A0A4Y7T931"/>
<feature type="region of interest" description="Disordered" evidence="1">
    <location>
        <begin position="265"/>
        <end position="316"/>
    </location>
</feature>
<feature type="compositionally biased region" description="Basic and acidic residues" evidence="1">
    <location>
        <begin position="815"/>
        <end position="824"/>
    </location>
</feature>
<reference evidence="2 3" key="1">
    <citation type="journal article" date="2019" name="Nat. Ecol. Evol.">
        <title>Megaphylogeny resolves global patterns of mushroom evolution.</title>
        <authorList>
            <person name="Varga T."/>
            <person name="Krizsan K."/>
            <person name="Foldi C."/>
            <person name="Dima B."/>
            <person name="Sanchez-Garcia M."/>
            <person name="Sanchez-Ramirez S."/>
            <person name="Szollosi G.J."/>
            <person name="Szarkandi J.G."/>
            <person name="Papp V."/>
            <person name="Albert L."/>
            <person name="Andreopoulos W."/>
            <person name="Angelini C."/>
            <person name="Antonin V."/>
            <person name="Barry K.W."/>
            <person name="Bougher N.L."/>
            <person name="Buchanan P."/>
            <person name="Buyck B."/>
            <person name="Bense V."/>
            <person name="Catcheside P."/>
            <person name="Chovatia M."/>
            <person name="Cooper J."/>
            <person name="Damon W."/>
            <person name="Desjardin D."/>
            <person name="Finy P."/>
            <person name="Geml J."/>
            <person name="Haridas S."/>
            <person name="Hughes K."/>
            <person name="Justo A."/>
            <person name="Karasinski D."/>
            <person name="Kautmanova I."/>
            <person name="Kiss B."/>
            <person name="Kocsube S."/>
            <person name="Kotiranta H."/>
            <person name="LaButti K.M."/>
            <person name="Lechner B.E."/>
            <person name="Liimatainen K."/>
            <person name="Lipzen A."/>
            <person name="Lukacs Z."/>
            <person name="Mihaltcheva S."/>
            <person name="Morgado L.N."/>
            <person name="Niskanen T."/>
            <person name="Noordeloos M.E."/>
            <person name="Ohm R.A."/>
            <person name="Ortiz-Santana B."/>
            <person name="Ovrebo C."/>
            <person name="Racz N."/>
            <person name="Riley R."/>
            <person name="Savchenko A."/>
            <person name="Shiryaev A."/>
            <person name="Soop K."/>
            <person name="Spirin V."/>
            <person name="Szebenyi C."/>
            <person name="Tomsovsky M."/>
            <person name="Tulloss R.E."/>
            <person name="Uehling J."/>
            <person name="Grigoriev I.V."/>
            <person name="Vagvolgyi C."/>
            <person name="Papp T."/>
            <person name="Martin F.M."/>
            <person name="Miettinen O."/>
            <person name="Hibbett D.S."/>
            <person name="Nagy L.G."/>
        </authorList>
    </citation>
    <scope>NUCLEOTIDE SEQUENCE [LARGE SCALE GENOMIC DNA]</scope>
    <source>
        <strain evidence="2 3">FP101781</strain>
    </source>
</reference>
<evidence type="ECO:0000313" key="2">
    <source>
        <dbReference type="EMBL" id="TEB30112.1"/>
    </source>
</evidence>
<feature type="compositionally biased region" description="Polar residues" evidence="1">
    <location>
        <begin position="376"/>
        <end position="387"/>
    </location>
</feature>
<feature type="compositionally biased region" description="Basic and acidic residues" evidence="1">
    <location>
        <begin position="724"/>
        <end position="739"/>
    </location>
</feature>
<accession>A0A4Y7T931</accession>
<keyword evidence="3" id="KW-1185">Reference proteome</keyword>
<feature type="compositionally biased region" description="Basic and acidic residues" evidence="1">
    <location>
        <begin position="475"/>
        <end position="486"/>
    </location>
</feature>
<feature type="region of interest" description="Disordered" evidence="1">
    <location>
        <begin position="162"/>
        <end position="197"/>
    </location>
</feature>
<feature type="region of interest" description="Disordered" evidence="1">
    <location>
        <begin position="352"/>
        <end position="387"/>
    </location>
</feature>
<dbReference type="Proteomes" id="UP000298030">
    <property type="component" value="Unassembled WGS sequence"/>
</dbReference>